<keyword evidence="1" id="KW-1133">Transmembrane helix</keyword>
<evidence type="ECO:0000313" key="2">
    <source>
        <dbReference type="EMBL" id="MBM7416188.1"/>
    </source>
</evidence>
<organism evidence="2 3">
    <name type="scientific">Rhodococcoides corynebacterioides</name>
    <dbReference type="NCBI Taxonomy" id="53972"/>
    <lineage>
        <taxon>Bacteria</taxon>
        <taxon>Bacillati</taxon>
        <taxon>Actinomycetota</taxon>
        <taxon>Actinomycetes</taxon>
        <taxon>Mycobacteriales</taxon>
        <taxon>Nocardiaceae</taxon>
        <taxon>Rhodococcoides</taxon>
    </lineage>
</organism>
<protein>
    <submittedName>
        <fullName evidence="2">Uncharacterized protein</fullName>
    </submittedName>
</protein>
<dbReference type="EMBL" id="JAFBBK010000001">
    <property type="protein sequence ID" value="MBM7416188.1"/>
    <property type="molecule type" value="Genomic_DNA"/>
</dbReference>
<evidence type="ECO:0000256" key="1">
    <source>
        <dbReference type="SAM" id="Phobius"/>
    </source>
</evidence>
<comment type="caution">
    <text evidence="2">The sequence shown here is derived from an EMBL/GenBank/DDBJ whole genome shotgun (WGS) entry which is preliminary data.</text>
</comment>
<dbReference type="Proteomes" id="UP000703038">
    <property type="component" value="Unassembled WGS sequence"/>
</dbReference>
<keyword evidence="1" id="KW-0812">Transmembrane</keyword>
<keyword evidence="1" id="KW-0472">Membrane</keyword>
<name>A0ABS2KW93_9NOCA</name>
<sequence>MTTVTSILISTETVLPADFSSTSAGSTAPRTRMQTVECSSGRRELWLLAIVLITGILMAAAVLLPAVLT</sequence>
<evidence type="ECO:0000313" key="3">
    <source>
        <dbReference type="Proteomes" id="UP000703038"/>
    </source>
</evidence>
<keyword evidence="3" id="KW-1185">Reference proteome</keyword>
<gene>
    <name evidence="2" type="ORF">JOE42_002921</name>
</gene>
<dbReference type="RefSeq" id="WP_027504511.1">
    <property type="nucleotide sequence ID" value="NZ_JAFBBK010000001.1"/>
</dbReference>
<accession>A0ABS2KW93</accession>
<proteinExistence type="predicted"/>
<feature type="transmembrane region" description="Helical" evidence="1">
    <location>
        <begin position="45"/>
        <end position="68"/>
    </location>
</feature>
<reference evidence="2 3" key="1">
    <citation type="submission" date="2021-01" db="EMBL/GenBank/DDBJ databases">
        <title>Genomics of switchgrass bacterial isolates.</title>
        <authorList>
            <person name="Shade A."/>
        </authorList>
    </citation>
    <scope>NUCLEOTIDE SEQUENCE [LARGE SCALE GENOMIC DNA]</scope>
    <source>
        <strain evidence="2 3">PvP111</strain>
    </source>
</reference>